<reference evidence="1" key="1">
    <citation type="submission" date="2023-07" db="EMBL/GenBank/DDBJ databases">
        <title>Genome content predicts the carbon catabolic preferences of heterotrophic bacteria.</title>
        <authorList>
            <person name="Gralka M."/>
        </authorList>
    </citation>
    <scope>NUCLEOTIDE SEQUENCE</scope>
    <source>
        <strain evidence="1">4G09</strain>
    </source>
</reference>
<protein>
    <submittedName>
        <fullName evidence="1">DUF6283 family protein</fullName>
    </submittedName>
</protein>
<dbReference type="EMBL" id="JAUYVT010000014">
    <property type="protein sequence ID" value="MDP2565785.1"/>
    <property type="molecule type" value="Genomic_DNA"/>
</dbReference>
<comment type="caution">
    <text evidence="1">The sequence shown here is derived from an EMBL/GenBank/DDBJ whole genome shotgun (WGS) entry which is preliminary data.</text>
</comment>
<dbReference type="RefSeq" id="WP_305472516.1">
    <property type="nucleotide sequence ID" value="NZ_JAUYVT010000014.1"/>
</dbReference>
<dbReference type="Proteomes" id="UP001177212">
    <property type="component" value="Unassembled WGS sequence"/>
</dbReference>
<keyword evidence="2" id="KW-1185">Reference proteome</keyword>
<evidence type="ECO:0000313" key="1">
    <source>
        <dbReference type="EMBL" id="MDP2565785.1"/>
    </source>
</evidence>
<dbReference type="Pfam" id="PF19800">
    <property type="entry name" value="DUF6283"/>
    <property type="match status" value="1"/>
</dbReference>
<sequence length="119" mass="13457">MCNKPCKTCPWRRSSKVGGEDIPRFDISLMRGLASTVPPRGSDEDGFYQIMACHGSSERNRKSCIGYVAAVGYSNIHVRLLASRGELDLPAIDAETKDIELYKDFYTMLDDYEAYHDRL</sequence>
<proteinExistence type="predicted"/>
<evidence type="ECO:0000313" key="2">
    <source>
        <dbReference type="Proteomes" id="UP001177212"/>
    </source>
</evidence>
<dbReference type="InterPro" id="IPR046250">
    <property type="entry name" value="DUF6283"/>
</dbReference>
<accession>A0ABT9FG76</accession>
<name>A0ABT9FG76_9GAMM</name>
<gene>
    <name evidence="1" type="ORF">Q8W34_14155</name>
</gene>
<organism evidence="1 2">
    <name type="scientific">Pseudoalteromonas marina</name>
    <dbReference type="NCBI Taxonomy" id="267375"/>
    <lineage>
        <taxon>Bacteria</taxon>
        <taxon>Pseudomonadati</taxon>
        <taxon>Pseudomonadota</taxon>
        <taxon>Gammaproteobacteria</taxon>
        <taxon>Alteromonadales</taxon>
        <taxon>Pseudoalteromonadaceae</taxon>
        <taxon>Pseudoalteromonas</taxon>
    </lineage>
</organism>